<comment type="similarity">
    <text evidence="2">Belongs to the autoinducer-2 exporter (AI-2E) (TC 2.A.86) family.</text>
</comment>
<feature type="transmembrane region" description="Helical" evidence="6">
    <location>
        <begin position="223"/>
        <end position="240"/>
    </location>
</feature>
<feature type="transmembrane region" description="Helical" evidence="6">
    <location>
        <begin position="12"/>
        <end position="30"/>
    </location>
</feature>
<feature type="transmembrane region" description="Helical" evidence="6">
    <location>
        <begin position="246"/>
        <end position="270"/>
    </location>
</feature>
<dbReference type="NCBIfam" id="TIGR02872">
    <property type="entry name" value="spore_ytvI"/>
    <property type="match status" value="1"/>
</dbReference>
<dbReference type="InterPro" id="IPR002549">
    <property type="entry name" value="AI-2E-like"/>
</dbReference>
<evidence type="ECO:0000256" key="3">
    <source>
        <dbReference type="ARBA" id="ARBA00022692"/>
    </source>
</evidence>
<feature type="transmembrane region" description="Helical" evidence="6">
    <location>
        <begin position="282"/>
        <end position="300"/>
    </location>
</feature>
<comment type="subcellular location">
    <subcellularLocation>
        <location evidence="1">Membrane</location>
        <topology evidence="1">Multi-pass membrane protein</topology>
    </subcellularLocation>
</comment>
<organism evidence="7 8">
    <name type="scientific">Acetivibrio thermocellus AD2</name>
    <dbReference type="NCBI Taxonomy" id="1138384"/>
    <lineage>
        <taxon>Bacteria</taxon>
        <taxon>Bacillati</taxon>
        <taxon>Bacillota</taxon>
        <taxon>Clostridia</taxon>
        <taxon>Eubacteriales</taxon>
        <taxon>Oscillospiraceae</taxon>
        <taxon>Acetivibrio</taxon>
    </lineage>
</organism>
<keyword evidence="3 6" id="KW-0812">Transmembrane</keyword>
<evidence type="ECO:0000313" key="8">
    <source>
        <dbReference type="Proteomes" id="UP000223596"/>
    </source>
</evidence>
<dbReference type="GO" id="GO:0016020">
    <property type="term" value="C:membrane"/>
    <property type="evidence" value="ECO:0007669"/>
    <property type="project" value="UniProtKB-SubCell"/>
</dbReference>
<dbReference type="InterPro" id="IPR014227">
    <property type="entry name" value="YtvI-like"/>
</dbReference>
<dbReference type="Pfam" id="PF01594">
    <property type="entry name" value="AI-2E_transport"/>
    <property type="match status" value="1"/>
</dbReference>
<evidence type="ECO:0000256" key="4">
    <source>
        <dbReference type="ARBA" id="ARBA00022989"/>
    </source>
</evidence>
<evidence type="ECO:0000313" key="7">
    <source>
        <dbReference type="EMBL" id="PFH01334.1"/>
    </source>
</evidence>
<feature type="transmembrane region" description="Helical" evidence="6">
    <location>
        <begin position="67"/>
        <end position="93"/>
    </location>
</feature>
<reference evidence="7 8" key="1">
    <citation type="submission" date="2017-09" db="EMBL/GenBank/DDBJ databases">
        <title>Evaluation of Pacific Biosciences Sequencing Technology to Finishing C. thermocellum Genome Sequences.</title>
        <authorList>
            <person name="Brown S."/>
        </authorList>
    </citation>
    <scope>NUCLEOTIDE SEQUENCE [LARGE SCALE GENOMIC DNA]</scope>
    <source>
        <strain evidence="7 8">AD2</strain>
    </source>
</reference>
<dbReference type="RefSeq" id="WP_003513218.1">
    <property type="nucleotide sequence ID" value="NZ_CP013828.1"/>
</dbReference>
<name>A0AB36TB66_ACETH</name>
<comment type="caution">
    <text evidence="7">The sequence shown here is derived from an EMBL/GenBank/DDBJ whole genome shotgun (WGS) entry which is preliminary data.</text>
</comment>
<protein>
    <submittedName>
        <fullName evidence="7">Sporulation integral membrane protein YtvI</fullName>
    </submittedName>
</protein>
<evidence type="ECO:0000256" key="5">
    <source>
        <dbReference type="ARBA" id="ARBA00023136"/>
    </source>
</evidence>
<gene>
    <name evidence="7" type="ORF">M972_1164</name>
</gene>
<accession>A0AB36TB66</accession>
<dbReference type="AlphaFoldDB" id="A0AB36TB66"/>
<keyword evidence="4 6" id="KW-1133">Transmembrane helix</keyword>
<evidence type="ECO:0000256" key="6">
    <source>
        <dbReference type="SAM" id="Phobius"/>
    </source>
</evidence>
<dbReference type="PANTHER" id="PTHR21716:SF68">
    <property type="entry name" value="TRANSPORT PROTEIN YTVI-RELATED"/>
    <property type="match status" value="1"/>
</dbReference>
<feature type="transmembrane region" description="Helical" evidence="6">
    <location>
        <begin position="157"/>
        <end position="181"/>
    </location>
</feature>
<feature type="transmembrane region" description="Helical" evidence="6">
    <location>
        <begin position="320"/>
        <end position="342"/>
    </location>
</feature>
<dbReference type="GO" id="GO:0055085">
    <property type="term" value="P:transmembrane transport"/>
    <property type="evidence" value="ECO:0007669"/>
    <property type="project" value="TreeGrafter"/>
</dbReference>
<dbReference type="GeneID" id="35804119"/>
<evidence type="ECO:0000256" key="2">
    <source>
        <dbReference type="ARBA" id="ARBA00009773"/>
    </source>
</evidence>
<sequence length="356" mass="39431">MNFLLRKKQKKAIISLILAFTLLFAIYIIMNYFLALILPFLIAVIISSVNEPVISYMETKLRLNRKIASVISIIMTVSIIIILISLCIFKVYYELVKLNSNLPYYMESFSATASACYDRMSVFYYHLPKGLADILENNFKSLLPKLETITGKIAESIISSIASIPKAAVFTAVTLLSSYFISSDRKKIRNFIYRQLPVNLKQGFIGIKSDAISTIAGYIKAQLILMSITFIETTLGLIVIKCEYAVLIGFIAAIADALPIVGTGIVLFPLIGWNIITGNIQIALGITAVYLLGVILRQIIEPKIVSSQTGIHPFATLVSMYLGMTLFGFPGLFIGPIFVTILKSLHKSGLISVWDD</sequence>
<evidence type="ECO:0000256" key="1">
    <source>
        <dbReference type="ARBA" id="ARBA00004141"/>
    </source>
</evidence>
<keyword evidence="5 6" id="KW-0472">Membrane</keyword>
<dbReference type="Proteomes" id="UP000223596">
    <property type="component" value="Unassembled WGS sequence"/>
</dbReference>
<dbReference type="EMBL" id="PDBW01000001">
    <property type="protein sequence ID" value="PFH01334.1"/>
    <property type="molecule type" value="Genomic_DNA"/>
</dbReference>
<dbReference type="PANTHER" id="PTHR21716">
    <property type="entry name" value="TRANSMEMBRANE PROTEIN"/>
    <property type="match status" value="1"/>
</dbReference>
<proteinExistence type="inferred from homology"/>